<reference evidence="2" key="1">
    <citation type="submission" date="2009-11" db="EMBL/GenBank/DDBJ databases">
        <title>The complete chromosome 1 of Sphaerobacter thermophilus DSM 20745.</title>
        <authorList>
            <person name="Lucas S."/>
            <person name="Copeland A."/>
            <person name="Lapidus A."/>
            <person name="Glavina del Rio T."/>
            <person name="Dalin E."/>
            <person name="Tice H."/>
            <person name="Bruce D."/>
            <person name="Goodwin L."/>
            <person name="Pitluck S."/>
            <person name="Kyrpides N."/>
            <person name="Mavromatis K."/>
            <person name="Ivanova N."/>
            <person name="Mikhailova N."/>
            <person name="LaButti K.M."/>
            <person name="Clum A."/>
            <person name="Sun H.I."/>
            <person name="Brettin T."/>
            <person name="Detter J.C."/>
            <person name="Han C."/>
            <person name="Larimer F."/>
            <person name="Land M."/>
            <person name="Hauser L."/>
            <person name="Markowitz V."/>
            <person name="Cheng J.F."/>
            <person name="Hugenholtz P."/>
            <person name="Woyke T."/>
            <person name="Wu D."/>
            <person name="Steenblock K."/>
            <person name="Schneider S."/>
            <person name="Pukall R."/>
            <person name="Goeker M."/>
            <person name="Klenk H.P."/>
            <person name="Eisen J.A."/>
        </authorList>
    </citation>
    <scope>NUCLEOTIDE SEQUENCE [LARGE SCALE GENOMIC DNA]</scope>
    <source>
        <strain evidence="2">ATCC 49802 / DSM 20745 / S 6022</strain>
    </source>
</reference>
<evidence type="ECO:0000313" key="1">
    <source>
        <dbReference type="EMBL" id="ACZ39241.1"/>
    </source>
</evidence>
<organism evidence="1 2">
    <name type="scientific">Sphaerobacter thermophilus (strain ATCC 49802 / DSM 20745 / KCCM 41009 / NCIMB 13125 / S 6022)</name>
    <dbReference type="NCBI Taxonomy" id="479434"/>
    <lineage>
        <taxon>Bacteria</taxon>
        <taxon>Pseudomonadati</taxon>
        <taxon>Thermomicrobiota</taxon>
        <taxon>Thermomicrobia</taxon>
        <taxon>Sphaerobacterales</taxon>
        <taxon>Sphaerobacterineae</taxon>
        <taxon>Sphaerobacteraceae</taxon>
        <taxon>Sphaerobacter</taxon>
    </lineage>
</organism>
<dbReference type="AlphaFoldDB" id="D1C4S4"/>
<dbReference type="InParanoid" id="D1C4S4"/>
<dbReference type="KEGG" id="sti:Sthe_1808"/>
<dbReference type="eggNOG" id="ENOG5030TDB">
    <property type="taxonomic scope" value="Bacteria"/>
</dbReference>
<name>D1C4S4_SPHTD</name>
<dbReference type="HOGENOM" id="CLU_2791864_0_0_0"/>
<dbReference type="STRING" id="479434.Sthe_1808"/>
<gene>
    <name evidence="1" type="ordered locus">Sthe_1808</name>
</gene>
<dbReference type="EMBL" id="CP001823">
    <property type="protein sequence ID" value="ACZ39241.1"/>
    <property type="molecule type" value="Genomic_DNA"/>
</dbReference>
<accession>D1C4S4</accession>
<protein>
    <submittedName>
        <fullName evidence="1">Uncharacterized protein</fullName>
    </submittedName>
</protein>
<evidence type="ECO:0000313" key="2">
    <source>
        <dbReference type="Proteomes" id="UP000002027"/>
    </source>
</evidence>
<reference evidence="1 2" key="2">
    <citation type="journal article" date="2010" name="Stand. Genomic Sci.">
        <title>Complete genome sequence of Desulfohalobium retbaense type strain (HR(100)).</title>
        <authorList>
            <person name="Spring S."/>
            <person name="Nolan M."/>
            <person name="Lapidus A."/>
            <person name="Glavina Del Rio T."/>
            <person name="Copeland A."/>
            <person name="Tice H."/>
            <person name="Cheng J.F."/>
            <person name="Lucas S."/>
            <person name="Land M."/>
            <person name="Chen F."/>
            <person name="Bruce D."/>
            <person name="Goodwin L."/>
            <person name="Pitluck S."/>
            <person name="Ivanova N."/>
            <person name="Mavromatis K."/>
            <person name="Mikhailova N."/>
            <person name="Pati A."/>
            <person name="Chen A."/>
            <person name="Palaniappan K."/>
            <person name="Hauser L."/>
            <person name="Chang Y.J."/>
            <person name="Jeffries C.D."/>
            <person name="Munk C."/>
            <person name="Kiss H."/>
            <person name="Chain P."/>
            <person name="Han C."/>
            <person name="Brettin T."/>
            <person name="Detter J.C."/>
            <person name="Schuler E."/>
            <person name="Goker M."/>
            <person name="Rohde M."/>
            <person name="Bristow J."/>
            <person name="Eisen J.A."/>
            <person name="Markowitz V."/>
            <person name="Hugenholtz P."/>
            <person name="Kyrpides N.C."/>
            <person name="Klenk H.P."/>
        </authorList>
    </citation>
    <scope>NUCLEOTIDE SEQUENCE [LARGE SCALE GENOMIC DNA]</scope>
    <source>
        <strain evidence="2">ATCC 49802 / DSM 20745 / S 6022</strain>
    </source>
</reference>
<sequence>MPGPLSVSPRPNEMSELQLQREGFSAEEIARLRELRDAYPYIEYVDTRREWHHLRFVKWLYARGQFKS</sequence>
<proteinExistence type="predicted"/>
<dbReference type="Proteomes" id="UP000002027">
    <property type="component" value="Chromosome 1"/>
</dbReference>
<dbReference type="OrthoDB" id="165395at2"/>
<keyword evidence="2" id="KW-1185">Reference proteome</keyword>